<name>A0A0F8XFP5_9ZZZZ</name>
<proteinExistence type="predicted"/>
<organism evidence="2">
    <name type="scientific">marine sediment metagenome</name>
    <dbReference type="NCBI Taxonomy" id="412755"/>
    <lineage>
        <taxon>unclassified sequences</taxon>
        <taxon>metagenomes</taxon>
        <taxon>ecological metagenomes</taxon>
    </lineage>
</organism>
<sequence>FLAIARGRTPSRTALKFARTVERQFDQKIVSLLGMLPFRQKVDLRIGLHHGTVYKMTIPGFGRGLPIYIGDDINLLARVVNSQTARRFGIALTRAFFKRLTLGKSDQLAHEVIVDRNRYPEPLKIFRVPKNIPDYPPKK</sequence>
<reference evidence="2" key="1">
    <citation type="journal article" date="2015" name="Nature">
        <title>Complex archaea that bridge the gap between prokaryotes and eukaryotes.</title>
        <authorList>
            <person name="Spang A."/>
            <person name="Saw J.H."/>
            <person name="Jorgensen S.L."/>
            <person name="Zaremba-Niedzwiedzka K."/>
            <person name="Martijn J."/>
            <person name="Lind A.E."/>
            <person name="van Eijk R."/>
            <person name="Schleper C."/>
            <person name="Guy L."/>
            <person name="Ettema T.J."/>
        </authorList>
    </citation>
    <scope>NUCLEOTIDE SEQUENCE</scope>
</reference>
<dbReference type="InterPro" id="IPR029787">
    <property type="entry name" value="Nucleotide_cyclase"/>
</dbReference>
<dbReference type="SUPFAM" id="SSF55073">
    <property type="entry name" value="Nucleotide cyclase"/>
    <property type="match status" value="1"/>
</dbReference>
<comment type="caution">
    <text evidence="2">The sequence shown here is derived from an EMBL/GenBank/DDBJ whole genome shotgun (WGS) entry which is preliminary data.</text>
</comment>
<protein>
    <recommendedName>
        <fullName evidence="1">Guanylate cyclase domain-containing protein</fullName>
    </recommendedName>
</protein>
<dbReference type="Gene3D" id="3.30.70.1230">
    <property type="entry name" value="Nucleotide cyclase"/>
    <property type="match status" value="1"/>
</dbReference>
<feature type="non-terminal residue" evidence="2">
    <location>
        <position position="1"/>
    </location>
</feature>
<dbReference type="EMBL" id="LAZR01059354">
    <property type="protein sequence ID" value="KKK67967.1"/>
    <property type="molecule type" value="Genomic_DNA"/>
</dbReference>
<gene>
    <name evidence="2" type="ORF">LCGC14_2948790</name>
</gene>
<accession>A0A0F8XFP5</accession>
<dbReference type="GO" id="GO:0035556">
    <property type="term" value="P:intracellular signal transduction"/>
    <property type="evidence" value="ECO:0007669"/>
    <property type="project" value="InterPro"/>
</dbReference>
<dbReference type="GO" id="GO:0009190">
    <property type="term" value="P:cyclic nucleotide biosynthetic process"/>
    <property type="evidence" value="ECO:0007669"/>
    <property type="project" value="InterPro"/>
</dbReference>
<dbReference type="PROSITE" id="PS50125">
    <property type="entry name" value="GUANYLATE_CYCLASE_2"/>
    <property type="match status" value="1"/>
</dbReference>
<evidence type="ECO:0000259" key="1">
    <source>
        <dbReference type="PROSITE" id="PS50125"/>
    </source>
</evidence>
<dbReference type="AlphaFoldDB" id="A0A0F8XFP5"/>
<feature type="domain" description="Guanylate cyclase" evidence="1">
    <location>
        <begin position="42"/>
        <end position="80"/>
    </location>
</feature>
<evidence type="ECO:0000313" key="2">
    <source>
        <dbReference type="EMBL" id="KKK67967.1"/>
    </source>
</evidence>
<dbReference type="InterPro" id="IPR001054">
    <property type="entry name" value="A/G_cyclase"/>
</dbReference>